<name>M2ZS96_PSEFD</name>
<dbReference type="EMBL" id="KB446559">
    <property type="protein sequence ID" value="EME81899.1"/>
    <property type="molecule type" value="Genomic_DNA"/>
</dbReference>
<dbReference type="AlphaFoldDB" id="M2ZS96"/>
<organism evidence="1 2">
    <name type="scientific">Pseudocercospora fijiensis (strain CIRAD86)</name>
    <name type="common">Black leaf streak disease fungus</name>
    <name type="synonym">Mycosphaerella fijiensis</name>
    <dbReference type="NCBI Taxonomy" id="383855"/>
    <lineage>
        <taxon>Eukaryota</taxon>
        <taxon>Fungi</taxon>
        <taxon>Dikarya</taxon>
        <taxon>Ascomycota</taxon>
        <taxon>Pezizomycotina</taxon>
        <taxon>Dothideomycetes</taxon>
        <taxon>Dothideomycetidae</taxon>
        <taxon>Mycosphaerellales</taxon>
        <taxon>Mycosphaerellaceae</taxon>
        <taxon>Pseudocercospora</taxon>
    </lineage>
</organism>
<gene>
    <name evidence="1" type="ORF">MYCFIDRAFT_175480</name>
</gene>
<dbReference type="RefSeq" id="XP_007927416.1">
    <property type="nucleotide sequence ID" value="XM_007929225.1"/>
</dbReference>
<evidence type="ECO:0000313" key="2">
    <source>
        <dbReference type="Proteomes" id="UP000016932"/>
    </source>
</evidence>
<dbReference type="OrthoDB" id="10675301at2759"/>
<keyword evidence="2" id="KW-1185">Reference proteome</keyword>
<protein>
    <submittedName>
        <fullName evidence="1">Uncharacterized protein</fullName>
    </submittedName>
</protein>
<dbReference type="HOGENOM" id="CLU_717909_0_0_1"/>
<reference evidence="1 2" key="1">
    <citation type="journal article" date="2012" name="PLoS Pathog.">
        <title>Diverse lifestyles and strategies of plant pathogenesis encoded in the genomes of eighteen Dothideomycetes fungi.</title>
        <authorList>
            <person name="Ohm R.A."/>
            <person name="Feau N."/>
            <person name="Henrissat B."/>
            <person name="Schoch C.L."/>
            <person name="Horwitz B.A."/>
            <person name="Barry K.W."/>
            <person name="Condon B.J."/>
            <person name="Copeland A.C."/>
            <person name="Dhillon B."/>
            <person name="Glaser F."/>
            <person name="Hesse C.N."/>
            <person name="Kosti I."/>
            <person name="LaButti K."/>
            <person name="Lindquist E.A."/>
            <person name="Lucas S."/>
            <person name="Salamov A.A."/>
            <person name="Bradshaw R.E."/>
            <person name="Ciuffetti L."/>
            <person name="Hamelin R.C."/>
            <person name="Kema G.H.J."/>
            <person name="Lawrence C."/>
            <person name="Scott J.A."/>
            <person name="Spatafora J.W."/>
            <person name="Turgeon B.G."/>
            <person name="de Wit P.J.G.M."/>
            <person name="Zhong S."/>
            <person name="Goodwin S.B."/>
            <person name="Grigoriev I.V."/>
        </authorList>
    </citation>
    <scope>NUCLEOTIDE SEQUENCE [LARGE SCALE GENOMIC DNA]</scope>
    <source>
        <strain evidence="1 2">CIRAD86</strain>
    </source>
</reference>
<accession>M2ZS96</accession>
<dbReference type="GeneID" id="19333386"/>
<dbReference type="VEuPathDB" id="FungiDB:MYCFIDRAFT_175480"/>
<proteinExistence type="predicted"/>
<dbReference type="KEGG" id="pfj:MYCFIDRAFT_175480"/>
<sequence>MVKFAICTAAVESHAARERRVKDLLFYEALTIFELEAFEPMRTQRELGHFHTRTHGHGLFNLAGPRPRDASVWNLMQPSLIYNYQDLITASNGAEEIEKGRQKAQTIAQGPDTVPCIPYLTTYPMMAMLPDVWKERRGKKFSKEIDFFRRLPFDASSLSATFIPWLLINTIEIVEPFERSFDYGTARVWKRFRALAFTSMLYSSRKRRSDAANRAKKSSASSFTRASGQDVGICRRGRERPSRLNAQRPMGFRPAEYFWQHSQLASKGGARGVTHSAILLPILVFSCGQHVPRMLDLYAYLELHSLVQEDSSIPREHACCDESVASSYILGMLEEHGSNMVNIDSFLYCLAIFLQARLQGRWAMRRETSFGTAASVTQGFSQQLD</sequence>
<dbReference type="Proteomes" id="UP000016932">
    <property type="component" value="Unassembled WGS sequence"/>
</dbReference>
<evidence type="ECO:0000313" key="1">
    <source>
        <dbReference type="EMBL" id="EME81899.1"/>
    </source>
</evidence>